<comment type="caution">
    <text evidence="2">The sequence shown here is derived from an EMBL/GenBank/DDBJ whole genome shotgun (WGS) entry which is preliminary data.</text>
</comment>
<evidence type="ECO:0000259" key="1">
    <source>
        <dbReference type="Pfam" id="PF01370"/>
    </source>
</evidence>
<protein>
    <recommendedName>
        <fullName evidence="1">NAD-dependent epimerase/dehydratase domain-containing protein</fullName>
    </recommendedName>
</protein>
<organism evidence="2">
    <name type="scientific">marine sediment metagenome</name>
    <dbReference type="NCBI Taxonomy" id="412755"/>
    <lineage>
        <taxon>unclassified sequences</taxon>
        <taxon>metagenomes</taxon>
        <taxon>ecological metagenomes</taxon>
    </lineage>
</organism>
<gene>
    <name evidence="2" type="ORF">LCGC14_2457580</name>
</gene>
<dbReference type="InterPro" id="IPR001509">
    <property type="entry name" value="Epimerase_deHydtase"/>
</dbReference>
<dbReference type="EMBL" id="LAZR01038180">
    <property type="protein sequence ID" value="KKL20226.1"/>
    <property type="molecule type" value="Genomic_DNA"/>
</dbReference>
<proteinExistence type="predicted"/>
<dbReference type="AlphaFoldDB" id="A0A0F9DRF5"/>
<sequence>MKILITGASGFLGRAVVARLQEHEVYAPPSKPFDLRREEAVLAAFANMKADFGVADAVIHLACPYGGGGIAYADAHPFSLASDMVKMDALMIQAAVRYGVKTFLGVGSVCAYPEEPRQIKHSVRRSSDVTMEGAFVTSLDYDDVPVPEARLFEGHPEPINSSYGLAKRMQLTLLQAARKEHGLNGIHLILANLYGPGDKFSTGTLVGHVIPATIMKCVDAVKEEKDEIVCWGDGTPTRAFLYIDDAADAIVKALNRYDSPEPVNICSEEEISIKALVTDIAVLTRFRGHVTWDTSKPNGQMRRLFSNAKAKRLLDWQPRVPYAVGLERTVEWYADQ</sequence>
<reference evidence="2" key="1">
    <citation type="journal article" date="2015" name="Nature">
        <title>Complex archaea that bridge the gap between prokaryotes and eukaryotes.</title>
        <authorList>
            <person name="Spang A."/>
            <person name="Saw J.H."/>
            <person name="Jorgensen S.L."/>
            <person name="Zaremba-Niedzwiedzka K."/>
            <person name="Martijn J."/>
            <person name="Lind A.E."/>
            <person name="van Eijk R."/>
            <person name="Schleper C."/>
            <person name="Guy L."/>
            <person name="Ettema T.J."/>
        </authorList>
    </citation>
    <scope>NUCLEOTIDE SEQUENCE</scope>
</reference>
<accession>A0A0F9DRF5</accession>
<dbReference type="Gene3D" id="3.90.25.10">
    <property type="entry name" value="UDP-galactose 4-epimerase, domain 1"/>
    <property type="match status" value="1"/>
</dbReference>
<dbReference type="SUPFAM" id="SSF51735">
    <property type="entry name" value="NAD(P)-binding Rossmann-fold domains"/>
    <property type="match status" value="1"/>
</dbReference>
<dbReference type="PANTHER" id="PTHR43238:SF1">
    <property type="entry name" value="GDP-L-FUCOSE SYNTHASE"/>
    <property type="match status" value="1"/>
</dbReference>
<evidence type="ECO:0000313" key="2">
    <source>
        <dbReference type="EMBL" id="KKL20226.1"/>
    </source>
</evidence>
<dbReference type="Gene3D" id="3.40.50.720">
    <property type="entry name" value="NAD(P)-binding Rossmann-like Domain"/>
    <property type="match status" value="1"/>
</dbReference>
<dbReference type="PANTHER" id="PTHR43238">
    <property type="entry name" value="GDP-L-FUCOSE SYNTHASE"/>
    <property type="match status" value="1"/>
</dbReference>
<dbReference type="GO" id="GO:0050577">
    <property type="term" value="F:GDP-L-fucose synthase activity"/>
    <property type="evidence" value="ECO:0007669"/>
    <property type="project" value="TreeGrafter"/>
</dbReference>
<name>A0A0F9DRF5_9ZZZZ</name>
<feature type="domain" description="NAD-dependent epimerase/dehydratase" evidence="1">
    <location>
        <begin position="3"/>
        <end position="266"/>
    </location>
</feature>
<dbReference type="InterPro" id="IPR036291">
    <property type="entry name" value="NAD(P)-bd_dom_sf"/>
</dbReference>
<dbReference type="Pfam" id="PF01370">
    <property type="entry name" value="Epimerase"/>
    <property type="match status" value="1"/>
</dbReference>